<evidence type="ECO:0000313" key="1">
    <source>
        <dbReference type="EMBL" id="KAK3781960.1"/>
    </source>
</evidence>
<keyword evidence="2" id="KW-1185">Reference proteome</keyword>
<accession>A0AAE1A6I0</accession>
<dbReference type="AlphaFoldDB" id="A0AAE1A6I0"/>
<name>A0AAE1A6I0_9GAST</name>
<evidence type="ECO:0000313" key="2">
    <source>
        <dbReference type="Proteomes" id="UP001283361"/>
    </source>
</evidence>
<dbReference type="EMBL" id="JAWDGP010002565">
    <property type="protein sequence ID" value="KAK3781960.1"/>
    <property type="molecule type" value="Genomic_DNA"/>
</dbReference>
<organism evidence="1 2">
    <name type="scientific">Elysia crispata</name>
    <name type="common">lettuce slug</name>
    <dbReference type="NCBI Taxonomy" id="231223"/>
    <lineage>
        <taxon>Eukaryota</taxon>
        <taxon>Metazoa</taxon>
        <taxon>Spiralia</taxon>
        <taxon>Lophotrochozoa</taxon>
        <taxon>Mollusca</taxon>
        <taxon>Gastropoda</taxon>
        <taxon>Heterobranchia</taxon>
        <taxon>Euthyneura</taxon>
        <taxon>Panpulmonata</taxon>
        <taxon>Sacoglossa</taxon>
        <taxon>Placobranchoidea</taxon>
        <taxon>Plakobranchidae</taxon>
        <taxon>Elysia</taxon>
    </lineage>
</organism>
<sequence length="122" mass="14000">MEVQGEDIESFSSEGQKVFLYQALKKRPRSFLIIVALLGRRFQFCALTNNNYRPSIIPLPDPNIFCKSPSGFICHVLELLRESPFTQQSQGNPLRARPDPSWFWLVPWSRTAMTSPGTLAQW</sequence>
<dbReference type="Proteomes" id="UP001283361">
    <property type="component" value="Unassembled WGS sequence"/>
</dbReference>
<reference evidence="1" key="1">
    <citation type="journal article" date="2023" name="G3 (Bethesda)">
        <title>A reference genome for the long-term kleptoplast-retaining sea slug Elysia crispata morphotype clarki.</title>
        <authorList>
            <person name="Eastman K.E."/>
            <person name="Pendleton A.L."/>
            <person name="Shaikh M.A."/>
            <person name="Suttiyut T."/>
            <person name="Ogas R."/>
            <person name="Tomko P."/>
            <person name="Gavelis G."/>
            <person name="Widhalm J.R."/>
            <person name="Wisecaver J.H."/>
        </authorList>
    </citation>
    <scope>NUCLEOTIDE SEQUENCE</scope>
    <source>
        <strain evidence="1">ECLA1</strain>
    </source>
</reference>
<protein>
    <submittedName>
        <fullName evidence="1">Uncharacterized protein</fullName>
    </submittedName>
</protein>
<gene>
    <name evidence="1" type="ORF">RRG08_051259</name>
</gene>
<proteinExistence type="predicted"/>
<comment type="caution">
    <text evidence="1">The sequence shown here is derived from an EMBL/GenBank/DDBJ whole genome shotgun (WGS) entry which is preliminary data.</text>
</comment>